<keyword evidence="10" id="KW-1185">Reference proteome</keyword>
<organism evidence="9 10">
    <name type="scientific">Paenibacillus agricola</name>
    <dbReference type="NCBI Taxonomy" id="2716264"/>
    <lineage>
        <taxon>Bacteria</taxon>
        <taxon>Bacillati</taxon>
        <taxon>Bacillota</taxon>
        <taxon>Bacilli</taxon>
        <taxon>Bacillales</taxon>
        <taxon>Paenibacillaceae</taxon>
        <taxon>Paenibacillus</taxon>
    </lineage>
</organism>
<keyword evidence="4 6" id="KW-1133">Transmembrane helix</keyword>
<keyword evidence="5 6" id="KW-0472">Membrane</keyword>
<gene>
    <name evidence="9" type="ORF">G9U52_09165</name>
</gene>
<feature type="region of interest" description="Disordered" evidence="7">
    <location>
        <begin position="1"/>
        <end position="30"/>
    </location>
</feature>
<dbReference type="EMBL" id="JAAOIW010000003">
    <property type="protein sequence ID" value="NHN30002.1"/>
    <property type="molecule type" value="Genomic_DNA"/>
</dbReference>
<dbReference type="InterPro" id="IPR035906">
    <property type="entry name" value="MetI-like_sf"/>
</dbReference>
<feature type="transmembrane region" description="Helical" evidence="6">
    <location>
        <begin position="51"/>
        <end position="69"/>
    </location>
</feature>
<evidence type="ECO:0000313" key="9">
    <source>
        <dbReference type="EMBL" id="NHN30002.1"/>
    </source>
</evidence>
<feature type="domain" description="ABC transmembrane type-1" evidence="8">
    <location>
        <begin position="111"/>
        <end position="326"/>
    </location>
</feature>
<feature type="transmembrane region" description="Helical" evidence="6">
    <location>
        <begin position="198"/>
        <end position="224"/>
    </location>
</feature>
<comment type="similarity">
    <text evidence="6">Belongs to the binding-protein-dependent transport system permease family.</text>
</comment>
<evidence type="ECO:0000256" key="5">
    <source>
        <dbReference type="ARBA" id="ARBA00023136"/>
    </source>
</evidence>
<accession>A0ABX0J1K0</accession>
<evidence type="ECO:0000256" key="7">
    <source>
        <dbReference type="SAM" id="MobiDB-lite"/>
    </source>
</evidence>
<dbReference type="PROSITE" id="PS50928">
    <property type="entry name" value="ABC_TM1"/>
    <property type="match status" value="1"/>
</dbReference>
<dbReference type="CDD" id="cd06261">
    <property type="entry name" value="TM_PBP2"/>
    <property type="match status" value="1"/>
</dbReference>
<comment type="caution">
    <text evidence="9">The sequence shown here is derived from an EMBL/GenBank/DDBJ whole genome shotgun (WGS) entry which is preliminary data.</text>
</comment>
<evidence type="ECO:0000259" key="8">
    <source>
        <dbReference type="PROSITE" id="PS50928"/>
    </source>
</evidence>
<evidence type="ECO:0000256" key="1">
    <source>
        <dbReference type="ARBA" id="ARBA00004141"/>
    </source>
</evidence>
<dbReference type="SUPFAM" id="SSF161098">
    <property type="entry name" value="MetI-like"/>
    <property type="match status" value="1"/>
</dbReference>
<evidence type="ECO:0000256" key="6">
    <source>
        <dbReference type="RuleBase" id="RU363032"/>
    </source>
</evidence>
<reference evidence="9" key="1">
    <citation type="submission" date="2020-03" db="EMBL/GenBank/DDBJ databases">
        <title>Draft sequencing of Paenibacilllus sp. S3N08.</title>
        <authorList>
            <person name="Kim D.-U."/>
        </authorList>
    </citation>
    <scope>NUCLEOTIDE SEQUENCE</scope>
    <source>
        <strain evidence="9">S3N08</strain>
    </source>
</reference>
<evidence type="ECO:0000313" key="10">
    <source>
        <dbReference type="Proteomes" id="UP001165962"/>
    </source>
</evidence>
<feature type="transmembrane region" description="Helical" evidence="6">
    <location>
        <begin position="157"/>
        <end position="178"/>
    </location>
</feature>
<sequence length="339" mass="38474">MLSNRFSIERGKDMAATHQQQTASGPKLVQTQGRRQTRLQRLGADLRRDRYLYLLALPGLVFFFIFKYIPMGGIIISFQNYSPFAGVLGSEWVGMEHFNRFFSNPEFMLLFRNTMAINVMNLVLFFPLPIVLSLLLNELRSVLYKRIVQSIVYMPHFLSWVIIAGLTFLLFAKGGGLVNQVLEAVGLARIDILTNPDTFWIMLTLQSIWKECGWGTILFLAAMAGIDPQVYEAAKIDGANRLRQMWHITLPGIRNVIIILLILRLGHMMDVGFEQVFLMYNGAVSEVAEVFDTYVYRVGIQQAQFSYSTAAGLFKSVVGLVMVVMANWLAKRMGEEGVY</sequence>
<dbReference type="Pfam" id="PF00528">
    <property type="entry name" value="BPD_transp_1"/>
    <property type="match status" value="1"/>
</dbReference>
<protein>
    <submittedName>
        <fullName evidence="9">Sugar ABC transporter permease</fullName>
    </submittedName>
</protein>
<dbReference type="InterPro" id="IPR000515">
    <property type="entry name" value="MetI-like"/>
</dbReference>
<name>A0ABX0J1K0_9BACL</name>
<evidence type="ECO:0000256" key="3">
    <source>
        <dbReference type="ARBA" id="ARBA00022692"/>
    </source>
</evidence>
<comment type="subcellular location">
    <subcellularLocation>
        <location evidence="6">Cell membrane</location>
        <topology evidence="6">Multi-pass membrane protein</topology>
    </subcellularLocation>
    <subcellularLocation>
        <location evidence="1">Membrane</location>
        <topology evidence="1">Multi-pass membrane protein</topology>
    </subcellularLocation>
</comment>
<feature type="transmembrane region" description="Helical" evidence="6">
    <location>
        <begin position="115"/>
        <end position="136"/>
    </location>
</feature>
<feature type="transmembrane region" description="Helical" evidence="6">
    <location>
        <begin position="312"/>
        <end position="330"/>
    </location>
</feature>
<proteinExistence type="inferred from homology"/>
<feature type="transmembrane region" description="Helical" evidence="6">
    <location>
        <begin position="245"/>
        <end position="263"/>
    </location>
</feature>
<dbReference type="PANTHER" id="PTHR43496">
    <property type="entry name" value="PROTEIN LPLB"/>
    <property type="match status" value="1"/>
</dbReference>
<keyword evidence="3 6" id="KW-0812">Transmembrane</keyword>
<dbReference type="Gene3D" id="1.10.3720.10">
    <property type="entry name" value="MetI-like"/>
    <property type="match status" value="1"/>
</dbReference>
<keyword evidence="2 6" id="KW-0813">Transport</keyword>
<evidence type="ECO:0000256" key="4">
    <source>
        <dbReference type="ARBA" id="ARBA00022989"/>
    </source>
</evidence>
<dbReference type="Proteomes" id="UP001165962">
    <property type="component" value="Unassembled WGS sequence"/>
</dbReference>
<dbReference type="PANTHER" id="PTHR43496:SF1">
    <property type="entry name" value="POLYGALACTURONAN_RHAMNOGALACTURONAN TRANSPORT SYSTEM PERMEASE PROTEIN YTEP"/>
    <property type="match status" value="1"/>
</dbReference>
<evidence type="ECO:0000256" key="2">
    <source>
        <dbReference type="ARBA" id="ARBA00022448"/>
    </source>
</evidence>